<evidence type="ECO:0008006" key="9">
    <source>
        <dbReference type="Google" id="ProtNLM"/>
    </source>
</evidence>
<reference evidence="7 8" key="1">
    <citation type="submission" date="2014-11" db="EMBL/GenBank/DDBJ databases">
        <authorList>
            <person name="Zhu J."/>
            <person name="Qi W."/>
            <person name="Song R."/>
        </authorList>
    </citation>
    <scope>NUCLEOTIDE SEQUENCE [LARGE SCALE GENOMIC DNA]</scope>
</reference>
<protein>
    <recommendedName>
        <fullName evidence="9">Bax inhibitor 1</fullName>
    </recommendedName>
</protein>
<dbReference type="CDD" id="cd10430">
    <property type="entry name" value="BI-1"/>
    <property type="match status" value="1"/>
</dbReference>
<dbReference type="FunCoup" id="A0A0G4E9T9">
    <property type="interactions" value="23"/>
</dbReference>
<evidence type="ECO:0000256" key="6">
    <source>
        <dbReference type="RuleBase" id="RU004379"/>
    </source>
</evidence>
<keyword evidence="3 6" id="KW-0812">Transmembrane</keyword>
<keyword evidence="8" id="KW-1185">Reference proteome</keyword>
<dbReference type="PANTHER" id="PTHR23291:SF32">
    <property type="entry name" value="BAX INHIBITOR 1"/>
    <property type="match status" value="1"/>
</dbReference>
<keyword evidence="4 6" id="KW-1133">Transmembrane helix</keyword>
<dbReference type="OrthoDB" id="1277691at2759"/>
<evidence type="ECO:0000313" key="8">
    <source>
        <dbReference type="Proteomes" id="UP000041254"/>
    </source>
</evidence>
<dbReference type="EMBL" id="CDMY01000098">
    <property type="protein sequence ID" value="CEL92687.1"/>
    <property type="molecule type" value="Genomic_DNA"/>
</dbReference>
<proteinExistence type="inferred from homology"/>
<keyword evidence="5 6" id="KW-0472">Membrane</keyword>
<organism evidence="7 8">
    <name type="scientific">Vitrella brassicaformis (strain CCMP3155)</name>
    <dbReference type="NCBI Taxonomy" id="1169540"/>
    <lineage>
        <taxon>Eukaryota</taxon>
        <taxon>Sar</taxon>
        <taxon>Alveolata</taxon>
        <taxon>Colpodellida</taxon>
        <taxon>Vitrellaceae</taxon>
        <taxon>Vitrella</taxon>
    </lineage>
</organism>
<sequence>MEAISAFQQNGFRPETLLNFTPLDKPAQQHISKVYAVLAAGVVSTAVGVWFHTNVMALGGLVSGLVSIGCFIAILTSKSHYDAKNVMSSHRLAYFVGFTFCKGMSIAGLIHMAGRIDPSIVPTAICGTLAIFACFSAAALCAKRRQFIFLGGVLGSFVFYLSMASIANIFFRSRFVMDVNLYGGLMIFMGYVIYDTQMIVEQYYAGKKDFLVQACELYVDMIAIFIRLLIILMRNAEKKEDRKKRRS</sequence>
<dbReference type="OMA" id="SRDFIMH"/>
<dbReference type="STRING" id="1169540.A0A0G4E9T9"/>
<gene>
    <name evidence="7" type="ORF">Vbra_11071</name>
</gene>
<dbReference type="InParanoid" id="A0A0G4E9T9"/>
<feature type="transmembrane region" description="Helical" evidence="6">
    <location>
        <begin position="120"/>
        <end position="140"/>
    </location>
</feature>
<feature type="transmembrane region" description="Helical" evidence="6">
    <location>
        <begin position="57"/>
        <end position="76"/>
    </location>
</feature>
<feature type="transmembrane region" description="Helical" evidence="6">
    <location>
        <begin position="217"/>
        <end position="236"/>
    </location>
</feature>
<dbReference type="PhylomeDB" id="A0A0G4E9T9"/>
<comment type="similarity">
    <text evidence="2 6">Belongs to the BI1 family.</text>
</comment>
<dbReference type="Pfam" id="PF01027">
    <property type="entry name" value="Bax1-I"/>
    <property type="match status" value="1"/>
</dbReference>
<dbReference type="Proteomes" id="UP000041254">
    <property type="component" value="Unassembled WGS sequence"/>
</dbReference>
<evidence type="ECO:0000313" key="7">
    <source>
        <dbReference type="EMBL" id="CEL92687.1"/>
    </source>
</evidence>
<dbReference type="InterPro" id="IPR006214">
    <property type="entry name" value="Bax_inhibitor_1-related"/>
</dbReference>
<dbReference type="AlphaFoldDB" id="A0A0G4E9T9"/>
<evidence type="ECO:0000256" key="4">
    <source>
        <dbReference type="ARBA" id="ARBA00022989"/>
    </source>
</evidence>
<dbReference type="PANTHER" id="PTHR23291">
    <property type="entry name" value="BAX INHIBITOR-RELATED"/>
    <property type="match status" value="1"/>
</dbReference>
<name>A0A0G4E9T9_VITBC</name>
<dbReference type="VEuPathDB" id="CryptoDB:Vbra_11071"/>
<accession>A0A0G4E9T9</accession>
<feature type="transmembrane region" description="Helical" evidence="6">
    <location>
        <begin position="92"/>
        <end position="114"/>
    </location>
</feature>
<evidence type="ECO:0000256" key="5">
    <source>
        <dbReference type="ARBA" id="ARBA00023136"/>
    </source>
</evidence>
<feature type="transmembrane region" description="Helical" evidence="6">
    <location>
        <begin position="147"/>
        <end position="171"/>
    </location>
</feature>
<feature type="transmembrane region" description="Helical" evidence="6">
    <location>
        <begin position="34"/>
        <end position="51"/>
    </location>
</feature>
<comment type="subcellular location">
    <subcellularLocation>
        <location evidence="1">Membrane</location>
        <topology evidence="1">Multi-pass membrane protein</topology>
    </subcellularLocation>
</comment>
<evidence type="ECO:0000256" key="2">
    <source>
        <dbReference type="ARBA" id="ARBA00010350"/>
    </source>
</evidence>
<evidence type="ECO:0000256" key="3">
    <source>
        <dbReference type="ARBA" id="ARBA00022692"/>
    </source>
</evidence>
<evidence type="ECO:0000256" key="1">
    <source>
        <dbReference type="ARBA" id="ARBA00004141"/>
    </source>
</evidence>
<dbReference type="GO" id="GO:0016020">
    <property type="term" value="C:membrane"/>
    <property type="evidence" value="ECO:0007669"/>
    <property type="project" value="UniProtKB-SubCell"/>
</dbReference>